<accession>A0A8J2ZDR5</accession>
<evidence type="ECO:0000313" key="2">
    <source>
        <dbReference type="EMBL" id="GGG45278.1"/>
    </source>
</evidence>
<reference evidence="2 3" key="1">
    <citation type="journal article" date="2014" name="Int. J. Syst. Evol. Microbiol.">
        <title>Complete genome sequence of Corynebacterium casei LMG S-19264T (=DSM 44701T), isolated from a smear-ripened cheese.</title>
        <authorList>
            <consortium name="US DOE Joint Genome Institute (JGI-PGF)"/>
            <person name="Walter F."/>
            <person name="Albersmeier A."/>
            <person name="Kalinowski J."/>
            <person name="Ruckert C."/>
        </authorList>
    </citation>
    <scope>NUCLEOTIDE SEQUENCE [LARGE SCALE GENOMIC DNA]</scope>
    <source>
        <strain evidence="2 3">CGMCC 1.16330</strain>
    </source>
</reference>
<dbReference type="AlphaFoldDB" id="A0A8J2ZDR5"/>
<evidence type="ECO:0000313" key="3">
    <source>
        <dbReference type="Proteomes" id="UP000597507"/>
    </source>
</evidence>
<name>A0A8J2ZDR5_9PROT</name>
<dbReference type="Proteomes" id="UP000597507">
    <property type="component" value="Unassembled WGS sequence"/>
</dbReference>
<feature type="region of interest" description="Disordered" evidence="1">
    <location>
        <begin position="17"/>
        <end position="60"/>
    </location>
</feature>
<protein>
    <submittedName>
        <fullName evidence="2">Uncharacterized protein</fullName>
    </submittedName>
</protein>
<feature type="compositionally biased region" description="Basic and acidic residues" evidence="1">
    <location>
        <begin position="17"/>
        <end position="29"/>
    </location>
</feature>
<keyword evidence="3" id="KW-1185">Reference proteome</keyword>
<evidence type="ECO:0000256" key="1">
    <source>
        <dbReference type="SAM" id="MobiDB-lite"/>
    </source>
</evidence>
<sequence length="60" mass="6228">MRRPAGAVAGACPRALDLRRGDGYPERSGRMPGPRLPVRAGRADRSGIAPGKDARGTSDA</sequence>
<comment type="caution">
    <text evidence="2">The sequence shown here is derived from an EMBL/GenBank/DDBJ whole genome shotgun (WGS) entry which is preliminary data.</text>
</comment>
<organism evidence="2 3">
    <name type="scientific">Caldovatus sediminis</name>
    <dbReference type="NCBI Taxonomy" id="2041189"/>
    <lineage>
        <taxon>Bacteria</taxon>
        <taxon>Pseudomonadati</taxon>
        <taxon>Pseudomonadota</taxon>
        <taxon>Alphaproteobacteria</taxon>
        <taxon>Acetobacterales</taxon>
        <taxon>Roseomonadaceae</taxon>
        <taxon>Caldovatus</taxon>
    </lineage>
</organism>
<proteinExistence type="predicted"/>
<dbReference type="EMBL" id="BMKS01000014">
    <property type="protein sequence ID" value="GGG45278.1"/>
    <property type="molecule type" value="Genomic_DNA"/>
</dbReference>
<gene>
    <name evidence="2" type="ORF">GCM10010964_35810</name>
</gene>